<dbReference type="OrthoDB" id="4739604at2"/>
<proteinExistence type="predicted"/>
<dbReference type="Pfam" id="PF01263">
    <property type="entry name" value="Aldose_epim"/>
    <property type="match status" value="1"/>
</dbReference>
<gene>
    <name evidence="1" type="ORF">EH165_10445</name>
</gene>
<dbReference type="EMBL" id="CP034170">
    <property type="protein sequence ID" value="AZI58488.1"/>
    <property type="molecule type" value="Genomic_DNA"/>
</dbReference>
<name>A0A3G8ZMW7_9ACTN</name>
<keyword evidence="2" id="KW-1185">Reference proteome</keyword>
<dbReference type="KEGG" id="nak:EH165_10445"/>
<accession>A0A3G8ZMW7</accession>
<evidence type="ECO:0000313" key="2">
    <source>
        <dbReference type="Proteomes" id="UP000268084"/>
    </source>
</evidence>
<sequence>MTSALEYQYPEYDLAGFGYEAKISPIGATVRELTYQGRDLIVSFDPAQIRPLYRGALVAPWPNRIADGKYSLAGTDYQLAINEVDRHHALHGLICWEQLEVVDVGAAKLTLRHHLVPQEGYPFPLRIDVSFELTAQGLVTSVDATNTGTAAAPYGVCPHPYLVAGSESLDEWTLSMPADSRVEVDDVLIPIGHADVADVDSDYRQGAQIGSRKIDHAFTGLSASDDGRFRVRVTSGGSGVEMSWGAWGSWVQIHTADRPEAHNNRVGLAVEPMSCAPNAFNEQGFALLEPGLTHHAEWTIAAI</sequence>
<dbReference type="InterPro" id="IPR008183">
    <property type="entry name" value="Aldose_1/G6P_1-epimerase"/>
</dbReference>
<dbReference type="GO" id="GO:0033499">
    <property type="term" value="P:galactose catabolic process via UDP-galactose, Leloir pathway"/>
    <property type="evidence" value="ECO:0007669"/>
    <property type="project" value="TreeGrafter"/>
</dbReference>
<dbReference type="AlphaFoldDB" id="A0A3G8ZMW7"/>
<dbReference type="InterPro" id="IPR037480">
    <property type="entry name" value="YihR-like"/>
</dbReference>
<dbReference type="Proteomes" id="UP000268084">
    <property type="component" value="Chromosome"/>
</dbReference>
<dbReference type="SUPFAM" id="SSF74650">
    <property type="entry name" value="Galactose mutarotase-like"/>
    <property type="match status" value="1"/>
</dbReference>
<dbReference type="RefSeq" id="WP_124799397.1">
    <property type="nucleotide sequence ID" value="NZ_CP034170.1"/>
</dbReference>
<dbReference type="PANTHER" id="PTHR10091:SF0">
    <property type="entry name" value="GALACTOSE MUTAROTASE"/>
    <property type="match status" value="1"/>
</dbReference>
<dbReference type="Gene3D" id="2.70.98.10">
    <property type="match status" value="1"/>
</dbReference>
<dbReference type="GO" id="GO:0030246">
    <property type="term" value="F:carbohydrate binding"/>
    <property type="evidence" value="ECO:0007669"/>
    <property type="project" value="InterPro"/>
</dbReference>
<dbReference type="CDD" id="cd09022">
    <property type="entry name" value="Aldose_epim_Ec_YihR"/>
    <property type="match status" value="1"/>
</dbReference>
<reference evidence="1 2" key="1">
    <citation type="submission" date="2018-11" db="EMBL/GenBank/DDBJ databases">
        <authorList>
            <person name="Da X."/>
        </authorList>
    </citation>
    <scope>NUCLEOTIDE SEQUENCE [LARGE SCALE GENOMIC DNA]</scope>
    <source>
        <strain evidence="1 2">S14-144</strain>
    </source>
</reference>
<evidence type="ECO:0000313" key="1">
    <source>
        <dbReference type="EMBL" id="AZI58488.1"/>
    </source>
</evidence>
<dbReference type="GO" id="GO:0006006">
    <property type="term" value="P:glucose metabolic process"/>
    <property type="evidence" value="ECO:0007669"/>
    <property type="project" value="TreeGrafter"/>
</dbReference>
<reference evidence="1 2" key="2">
    <citation type="submission" date="2018-12" db="EMBL/GenBank/DDBJ databases">
        <title>Nakamurella antarcticus sp. nov., isolated from Antarctica South Shetland Islands soil.</title>
        <authorList>
            <person name="Peng F."/>
        </authorList>
    </citation>
    <scope>NUCLEOTIDE SEQUENCE [LARGE SCALE GENOMIC DNA]</scope>
    <source>
        <strain evidence="1 2">S14-144</strain>
    </source>
</reference>
<dbReference type="InterPro" id="IPR011013">
    <property type="entry name" value="Gal_mutarotase_sf_dom"/>
</dbReference>
<dbReference type="InterPro" id="IPR014718">
    <property type="entry name" value="GH-type_carb-bd"/>
</dbReference>
<protein>
    <submittedName>
        <fullName evidence="1">Galactose mutarotase</fullName>
    </submittedName>
</protein>
<organism evidence="1 2">
    <name type="scientific">Nakamurella antarctica</name>
    <dbReference type="NCBI Taxonomy" id="1902245"/>
    <lineage>
        <taxon>Bacteria</taxon>
        <taxon>Bacillati</taxon>
        <taxon>Actinomycetota</taxon>
        <taxon>Actinomycetes</taxon>
        <taxon>Nakamurellales</taxon>
        <taxon>Nakamurellaceae</taxon>
        <taxon>Nakamurella</taxon>
    </lineage>
</organism>
<dbReference type="GO" id="GO:0004034">
    <property type="term" value="F:aldose 1-epimerase activity"/>
    <property type="evidence" value="ECO:0007669"/>
    <property type="project" value="TreeGrafter"/>
</dbReference>
<dbReference type="PANTHER" id="PTHR10091">
    <property type="entry name" value="ALDOSE-1-EPIMERASE"/>
    <property type="match status" value="1"/>
</dbReference>